<evidence type="ECO:0000313" key="2">
    <source>
        <dbReference type="Proteomes" id="UP000325008"/>
    </source>
</evidence>
<dbReference type="AlphaFoldDB" id="A0A5C3FJ19"/>
<gene>
    <name evidence="1" type="ORF">PSANT_01332</name>
</gene>
<name>A0A5C3FJ19_PSEA2</name>
<reference evidence="1" key="1">
    <citation type="submission" date="2018-03" db="EMBL/GenBank/DDBJ databases">
        <authorList>
            <person name="Guldener U."/>
        </authorList>
    </citation>
    <scope>NUCLEOTIDE SEQUENCE [LARGE SCALE GENOMIC DNA]</scope>
    <source>
        <strain evidence="1">ATCC34888</strain>
    </source>
</reference>
<evidence type="ECO:0000313" key="1">
    <source>
        <dbReference type="EMBL" id="SPO43647.1"/>
    </source>
</evidence>
<proteinExistence type="predicted"/>
<sequence length="218" mass="23291">MYVPHEQSPLQCSSCYVHTDLETVLPAGTRYAEGAGPTRVRQDHRRASSCAHPTELECGSGFDLLGSSLERERLVRIPEIKISEPNRIKLGAIDAELVSRTSGVGKVRKTAQWSSPASVTDVDSGARWDPAAGPKRVKVATPPPAHVEVIVRRLGTTPSAAVIFQGAAQGLAHAPRRRQALVMHPRSLTKRRSDACSFAVPSGGCNASGAKEHAPQHG</sequence>
<organism evidence="1 2">
    <name type="scientific">Pseudozyma antarctica</name>
    <name type="common">Yeast</name>
    <name type="synonym">Candida antarctica</name>
    <dbReference type="NCBI Taxonomy" id="84753"/>
    <lineage>
        <taxon>Eukaryota</taxon>
        <taxon>Fungi</taxon>
        <taxon>Dikarya</taxon>
        <taxon>Basidiomycota</taxon>
        <taxon>Ustilaginomycotina</taxon>
        <taxon>Ustilaginomycetes</taxon>
        <taxon>Ustilaginales</taxon>
        <taxon>Ustilaginaceae</taxon>
        <taxon>Moesziomyces</taxon>
    </lineage>
</organism>
<accession>A0A5C3FJ19</accession>
<dbReference type="EMBL" id="OOIQ01000002">
    <property type="protein sequence ID" value="SPO43647.1"/>
    <property type="molecule type" value="Genomic_DNA"/>
</dbReference>
<keyword evidence="2" id="KW-1185">Reference proteome</keyword>
<protein>
    <submittedName>
        <fullName evidence="1">Uncharacterized protein</fullName>
    </submittedName>
</protein>
<dbReference type="Proteomes" id="UP000325008">
    <property type="component" value="Unassembled WGS sequence"/>
</dbReference>
<comment type="caution">
    <text evidence="1">The sequence shown here is derived from an EMBL/GenBank/DDBJ whole genome shotgun (WGS) entry which is preliminary data.</text>
</comment>